<dbReference type="Pfam" id="PF14398">
    <property type="entry name" value="ATPgrasp_YheCD"/>
    <property type="match status" value="1"/>
</dbReference>
<organism evidence="1 2">
    <name type="scientific">Ferviditalea candida</name>
    <dbReference type="NCBI Taxonomy" id="3108399"/>
    <lineage>
        <taxon>Bacteria</taxon>
        <taxon>Bacillati</taxon>
        <taxon>Bacillota</taxon>
        <taxon>Bacilli</taxon>
        <taxon>Bacillales</taxon>
        <taxon>Paenibacillaceae</taxon>
        <taxon>Ferviditalea</taxon>
    </lineage>
</organism>
<evidence type="ECO:0000313" key="2">
    <source>
        <dbReference type="Proteomes" id="UP001310386"/>
    </source>
</evidence>
<protein>
    <submittedName>
        <fullName evidence="1">YheC/YheD family protein</fullName>
    </submittedName>
</protein>
<sequence length="373" mass="43700">MPDPVLGVLTVYKNDQKFIEWEERQFFQKLTAAGCHLGLEVVVLTPEDVDYRKAEVHAQTFQPSKSKWIRKWIPLPPLIYDRFRYHAGGRVLQLRQFRQSFPDLIYLSRPLADKWTVYKKLYQNAEIRPHLPLTTTYTSKEDLFRTLKSSRVVYLKPIRGTGGRGIYKIEKFDRNRYILSERDLQHRIVKPVKLTEGQIVSRLEKINISSNFVIQQGIDIHLNDKRVHDFRLLMQKNGEGKWEVTGCAGRIGPKGSITSNLHGGGKAVALQELLNRRFNDNAQVSSLRHQMVRFSHQVVRDLEREFGRLCELALDLAIDREGKLWLFEVNSKPSREVFSRIGDRDTYWKAVRRPLEYALHLYEQESRLNNRMA</sequence>
<proteinExistence type="predicted"/>
<name>A0ABU5ZE64_9BACL</name>
<comment type="caution">
    <text evidence="1">The sequence shown here is derived from an EMBL/GenBank/DDBJ whole genome shotgun (WGS) entry which is preliminary data.</text>
</comment>
<dbReference type="RefSeq" id="WP_371752657.1">
    <property type="nucleotide sequence ID" value="NZ_JAYJLD010000002.1"/>
</dbReference>
<dbReference type="InterPro" id="IPR026838">
    <property type="entry name" value="YheC/D"/>
</dbReference>
<accession>A0ABU5ZE64</accession>
<dbReference type="Proteomes" id="UP001310386">
    <property type="component" value="Unassembled WGS sequence"/>
</dbReference>
<dbReference type="SUPFAM" id="SSF56059">
    <property type="entry name" value="Glutathione synthetase ATP-binding domain-like"/>
    <property type="match status" value="1"/>
</dbReference>
<dbReference type="EMBL" id="JAYJLD010000002">
    <property type="protein sequence ID" value="MEB3100552.1"/>
    <property type="molecule type" value="Genomic_DNA"/>
</dbReference>
<evidence type="ECO:0000313" key="1">
    <source>
        <dbReference type="EMBL" id="MEB3100552.1"/>
    </source>
</evidence>
<dbReference type="Gene3D" id="3.30.470.20">
    <property type="entry name" value="ATP-grasp fold, B domain"/>
    <property type="match status" value="1"/>
</dbReference>
<keyword evidence="2" id="KW-1185">Reference proteome</keyword>
<gene>
    <name evidence="1" type="ORF">VF724_02620</name>
</gene>
<reference evidence="1" key="1">
    <citation type="submission" date="2023-12" db="EMBL/GenBank/DDBJ databases">
        <title>Fervidustalea candida gen. nov., sp. nov., a novel member of the family Paenibacillaceae isolated from a geothermal area.</title>
        <authorList>
            <person name="Li W.-J."/>
            <person name="Jiao J.-Y."/>
            <person name="Chen Y."/>
        </authorList>
    </citation>
    <scope>NUCLEOTIDE SEQUENCE</scope>
    <source>
        <strain evidence="1">SYSU GA230002</strain>
    </source>
</reference>